<dbReference type="AlphaFoldDB" id="Q0UD54"/>
<feature type="compositionally biased region" description="Basic and acidic residues" evidence="1">
    <location>
        <begin position="317"/>
        <end position="327"/>
    </location>
</feature>
<feature type="region of interest" description="Disordered" evidence="1">
    <location>
        <begin position="241"/>
        <end position="291"/>
    </location>
</feature>
<dbReference type="InParanoid" id="Q0UD54"/>
<name>Q0UD54_PHANO</name>
<feature type="compositionally biased region" description="Basic and acidic residues" evidence="1">
    <location>
        <begin position="22"/>
        <end position="31"/>
    </location>
</feature>
<feature type="region of interest" description="Disordered" evidence="1">
    <location>
        <begin position="308"/>
        <end position="345"/>
    </location>
</feature>
<dbReference type="VEuPathDB" id="FungiDB:JI435_103100"/>
<proteinExistence type="predicted"/>
<evidence type="ECO:0000313" key="3">
    <source>
        <dbReference type="Proteomes" id="UP000001055"/>
    </source>
</evidence>
<accession>Q0UD54</accession>
<dbReference type="Proteomes" id="UP000001055">
    <property type="component" value="Unassembled WGS sequence"/>
</dbReference>
<evidence type="ECO:0000313" key="2">
    <source>
        <dbReference type="EMBL" id="EAT82645.2"/>
    </source>
</evidence>
<dbReference type="EMBL" id="CH445340">
    <property type="protein sequence ID" value="EAT82645.2"/>
    <property type="molecule type" value="Genomic_DNA"/>
</dbReference>
<protein>
    <submittedName>
        <fullName evidence="2">Uncharacterized protein</fullName>
    </submittedName>
</protein>
<dbReference type="GeneID" id="5977491"/>
<organism evidence="2 3">
    <name type="scientific">Phaeosphaeria nodorum (strain SN15 / ATCC MYA-4574 / FGSC 10173)</name>
    <name type="common">Glume blotch fungus</name>
    <name type="synonym">Parastagonospora nodorum</name>
    <dbReference type="NCBI Taxonomy" id="321614"/>
    <lineage>
        <taxon>Eukaryota</taxon>
        <taxon>Fungi</taxon>
        <taxon>Dikarya</taxon>
        <taxon>Ascomycota</taxon>
        <taxon>Pezizomycotina</taxon>
        <taxon>Dothideomycetes</taxon>
        <taxon>Pleosporomycetidae</taxon>
        <taxon>Pleosporales</taxon>
        <taxon>Pleosporineae</taxon>
        <taxon>Phaeosphaeriaceae</taxon>
        <taxon>Parastagonospora</taxon>
    </lineage>
</organism>
<gene>
    <name evidence="2" type="ORF">SNOG_10310</name>
</gene>
<dbReference type="RefSeq" id="XP_001800585.1">
    <property type="nucleotide sequence ID" value="XM_001800533.1"/>
</dbReference>
<dbReference type="HOGENOM" id="CLU_315248_0_0_1"/>
<evidence type="ECO:0000256" key="1">
    <source>
        <dbReference type="SAM" id="MobiDB-lite"/>
    </source>
</evidence>
<feature type="compositionally biased region" description="Acidic residues" evidence="1">
    <location>
        <begin position="849"/>
        <end position="861"/>
    </location>
</feature>
<sequence>MAQPSEVGDGGLPTAAAPPRSSFKDANKSDKNEEEPATATRESKAAPVRNPYLQAPTAEAIRRYQKRATKSGGVIVDGTYWPHHPKSSVEKLRKSFTDDGILHPEKLTTWDQYLCKDSSDSSLNPYHPSYDPIPAKYYPEILKSAAKGGGIFVDKDEKKGFIEGWNLTQLRSNHEHLMEELETRNIDFNLLRHRWLAAEERMKALEGRHQSTLQKYEREKTALKVRVMELGGWPGMINESEQEETELGASADVELPLDNKETTQTSKGQSDEQEVIAQPAEDQGDDDGKPKDTIAEVALVSTVSQDSKKAVALSLPNDERKSTKKSEGPTNTTAAPQRKDVQADQAAEKVKMMQDWKQEFNKAARNQLAGSVKNTMFDIEATLGVAQHHLLLIPYRRLPMAMKLDGTTFDPNPTGTLGPEEVAKVLESIGSEACQALQRVVAEIAGMTCSPYDIPAKLISAAMSRQDGTTYSEKIRLQYREEYEADPEMKLMLSEVGRLADHIGMIWPECAKDMADVDASAWGAMSRKLAHYCEASHGSGWIVLCSGDVGNCGDCNHQDWKSVDIYLPPGTRVYILRIGWGINEDGLICKMDKTLNPTTQPNHLGFPNIVIQGDTSVWSLGSTFTRARRSVPLHIQKAVASGKIGEMAKKSKATDPVRYLRKNEKGQAILKPNFTDGTRKLENGGRLPGVIKNFDKDFGNIEEFHQNRIRHLWDTSDIKGYFDSTVVKMIKKIDEYENSGILKKQQFDIQKDWFTRADVEEFHRSGCLENLLLDVARKTAPENSASAVKGRKPKAERLTSSSLHELSEDPIVRQPARKRKAAPTTPAPSRSKKIKQGNEKQNGQQELAADSDADGGEEEGAKDDMAEPVEFQDLFAEAEEEGAKDDMAEPVEFQDLFAEAEEVEEYIPYGGRKKLRYVENNNIELNM</sequence>
<feature type="region of interest" description="Disordered" evidence="1">
    <location>
        <begin position="1"/>
        <end position="57"/>
    </location>
</feature>
<dbReference type="VEuPathDB" id="FungiDB:JI435_107760"/>
<reference evidence="3" key="1">
    <citation type="journal article" date="2007" name="Plant Cell">
        <title>Dothideomycete-plant interactions illuminated by genome sequencing and EST analysis of the wheat pathogen Stagonospora nodorum.</title>
        <authorList>
            <person name="Hane J.K."/>
            <person name="Lowe R.G."/>
            <person name="Solomon P.S."/>
            <person name="Tan K.C."/>
            <person name="Schoch C.L."/>
            <person name="Spatafora J.W."/>
            <person name="Crous P.W."/>
            <person name="Kodira C."/>
            <person name="Birren B.W."/>
            <person name="Galagan J.E."/>
            <person name="Torriani S.F."/>
            <person name="McDonald B.A."/>
            <person name="Oliver R.P."/>
        </authorList>
    </citation>
    <scope>NUCLEOTIDE SEQUENCE [LARGE SCALE GENOMIC DNA]</scope>
    <source>
        <strain evidence="3">SN15 / ATCC MYA-4574 / FGSC 10173</strain>
    </source>
</reference>
<feature type="region of interest" description="Disordered" evidence="1">
    <location>
        <begin position="782"/>
        <end position="886"/>
    </location>
</feature>
<dbReference type="KEGG" id="pno:SNOG_10310"/>
<dbReference type="InterPro" id="IPR018247">
    <property type="entry name" value="EF_Hand_1_Ca_BS"/>
</dbReference>
<dbReference type="PROSITE" id="PS00018">
    <property type="entry name" value="EF_HAND_1"/>
    <property type="match status" value="1"/>
</dbReference>